<keyword evidence="19" id="KW-1185">Reference proteome</keyword>
<dbReference type="InterPro" id="IPR042097">
    <property type="entry name" value="Aminopeptidase_N-like_N_sf"/>
</dbReference>
<evidence type="ECO:0000256" key="11">
    <source>
        <dbReference type="ARBA" id="ARBA00023049"/>
    </source>
</evidence>
<dbReference type="EC" id="3.4.11.2" evidence="4 13"/>
<proteinExistence type="inferred from homology"/>
<keyword evidence="11" id="KW-0482">Metalloprotease</keyword>
<dbReference type="FunFam" id="2.60.40.1840:FF:000001">
    <property type="entry name" value="Aminopeptidase N"/>
    <property type="match status" value="1"/>
</dbReference>
<dbReference type="SUPFAM" id="SSF55486">
    <property type="entry name" value="Metalloproteases ('zincins'), catalytic domain"/>
    <property type="match status" value="1"/>
</dbReference>
<dbReference type="Gene3D" id="2.60.40.1730">
    <property type="entry name" value="tricorn interacting facor f3 domain"/>
    <property type="match status" value="1"/>
</dbReference>
<evidence type="ECO:0000256" key="8">
    <source>
        <dbReference type="ARBA" id="ARBA00022723"/>
    </source>
</evidence>
<dbReference type="Gene3D" id="3.30.2010.30">
    <property type="match status" value="1"/>
</dbReference>
<keyword evidence="8" id="KW-0479">Metal-binding</keyword>
<dbReference type="FunFam" id="1.10.390.10:FF:000002">
    <property type="entry name" value="Aminopeptidase N"/>
    <property type="match status" value="1"/>
</dbReference>
<evidence type="ECO:0000256" key="9">
    <source>
        <dbReference type="ARBA" id="ARBA00022801"/>
    </source>
</evidence>
<comment type="similarity">
    <text evidence="3">Belongs to the peptidase M1 family.</text>
</comment>
<evidence type="ECO:0000256" key="2">
    <source>
        <dbReference type="ARBA" id="ARBA00001947"/>
    </source>
</evidence>
<evidence type="ECO:0000256" key="4">
    <source>
        <dbReference type="ARBA" id="ARBA00012564"/>
    </source>
</evidence>
<dbReference type="Gene3D" id="2.60.40.1840">
    <property type="match status" value="1"/>
</dbReference>
<evidence type="ECO:0000313" key="18">
    <source>
        <dbReference type="EMBL" id="KEI72366.1"/>
    </source>
</evidence>
<evidence type="ECO:0000259" key="14">
    <source>
        <dbReference type="Pfam" id="PF01433"/>
    </source>
</evidence>
<feature type="domain" description="Peptidase M1 alanyl aminopeptidase C-terminal" evidence="16">
    <location>
        <begin position="558"/>
        <end position="881"/>
    </location>
</feature>
<dbReference type="Pfam" id="PF17432">
    <property type="entry name" value="DUF3458_C"/>
    <property type="match status" value="1"/>
</dbReference>
<dbReference type="EMBL" id="JOJP01000001">
    <property type="protein sequence ID" value="KEI72366.1"/>
    <property type="molecule type" value="Genomic_DNA"/>
</dbReference>
<dbReference type="Proteomes" id="UP000027997">
    <property type="component" value="Unassembled WGS sequence"/>
</dbReference>
<name>A0A081KDZ0_9GAMM</name>
<sequence>MKDSQPKAIYLKDYQAPDYWIDQTNLTFDLYEDHTMVTSVLSIYRNLDNKSGKQGEDNLPELVLVGDDLELISVEIDDKPFSDFKVEGGFLKILSLKESFTLKTVCRINPQENTSLEGLYKSNGMFCTQCEAEGFRKITYYLDRPDVMSRFTTRITADKTAYPVLLSNGNDIERGELDDGRHYVTWEDPFKKPSYLFALVAGDLQHVEDHFTTMSGREVTLRIFTEAHNIDQCDHAMISLKKSMKWDEEVYGREYDLDIFMIVAVDHFNMGAMENKGLNIFNSACVLASPETATDARFQRVEAIVAHEYFHNWSGNRVTCRDWFQLSLKEGFTVFRDSEFSADMNSRGVKRIEDVNVLRTAQFAEDAGPMAHPIRPESFIEISNFYTVTIYEKGAEVVRMIHGILGAEAFRKGSDLYFERHDGQAVTCEDFVKAMEDASGRDLTQFRRWYSQAGTPVLNITDEYNEDKKQYKLTIEQSCPATPGQKEKEPFHIPVRLGLLDAEGDELVLNESGATDQVLDVKQEKEVFAFDNIEERPLPSILRSFSAPVRVKYDYSREDLLFLMEHDSDHFNRWDAGQRLANSVIDEMVAAFEQGRELSVDRSLIEAFGTVINDESLDLAVKAEMLSLPSEASLAEQAVEVYPQFIHQARQQVKKAIAEAHKDSLEALWQSLNVHKPYRPEAEDIAERTLKNTCLSYLTSIEDKAMLALAEQQYHGASNMTDRFAALVSVINAGNHDRELIDEVLADFLELYHQDTNVMDQWLSVQAASPSLGTLEHILTLMQHEVFDETSPNKLRSVLGGFAGNMKQFHRTDGLGYEFLTDQLLDLDKKNPQIASRLMTPLTRWRKFEPGCRERMRKALERIKATPGLSSDVYEVVTKSL</sequence>
<dbReference type="MEROPS" id="M01.005"/>
<evidence type="ECO:0000259" key="16">
    <source>
        <dbReference type="Pfam" id="PF17432"/>
    </source>
</evidence>
<dbReference type="InterPro" id="IPR038438">
    <property type="entry name" value="PepN_Ig-like_sf"/>
</dbReference>
<organism evidence="18 19">
    <name type="scientific">Endozoicomonas elysicola</name>
    <dbReference type="NCBI Taxonomy" id="305900"/>
    <lineage>
        <taxon>Bacteria</taxon>
        <taxon>Pseudomonadati</taxon>
        <taxon>Pseudomonadota</taxon>
        <taxon>Gammaproteobacteria</taxon>
        <taxon>Oceanospirillales</taxon>
        <taxon>Endozoicomonadaceae</taxon>
        <taxon>Endozoicomonas</taxon>
    </lineage>
</organism>
<evidence type="ECO:0000256" key="6">
    <source>
        <dbReference type="ARBA" id="ARBA00022438"/>
    </source>
</evidence>
<feature type="domain" description="Peptidase M1 membrane alanine aminopeptidase" evidence="14">
    <location>
        <begin position="239"/>
        <end position="449"/>
    </location>
</feature>
<dbReference type="FunFam" id="3.30.2010.30:FF:000002">
    <property type="entry name" value="Putative aminopeptidase N"/>
    <property type="match status" value="1"/>
</dbReference>
<feature type="domain" description="Peptidase M1 alanyl aminopeptidase Ig-like fold" evidence="15">
    <location>
        <begin position="454"/>
        <end position="554"/>
    </location>
</feature>
<evidence type="ECO:0000256" key="10">
    <source>
        <dbReference type="ARBA" id="ARBA00022833"/>
    </source>
</evidence>
<keyword evidence="9" id="KW-0378">Hydrolase</keyword>
<dbReference type="Pfam" id="PF17900">
    <property type="entry name" value="Peptidase_M1_N"/>
    <property type="match status" value="1"/>
</dbReference>
<dbReference type="InterPro" id="IPR037144">
    <property type="entry name" value="Peptidase_M1_pepN_C_sf"/>
</dbReference>
<keyword evidence="10" id="KW-0862">Zinc</keyword>
<dbReference type="GO" id="GO:0006508">
    <property type="term" value="P:proteolysis"/>
    <property type="evidence" value="ECO:0007669"/>
    <property type="project" value="UniProtKB-UniRule"/>
</dbReference>
<dbReference type="PRINTS" id="PR00756">
    <property type="entry name" value="ALADIPTASE"/>
</dbReference>
<dbReference type="InterPro" id="IPR035414">
    <property type="entry name" value="Peptidase_M1_pepN_Ig-like"/>
</dbReference>
<protein>
    <recommendedName>
        <fullName evidence="5 13">Aminopeptidase N</fullName>
        <ecNumber evidence="4 13">3.4.11.2</ecNumber>
    </recommendedName>
</protein>
<reference evidence="18 19" key="1">
    <citation type="submission" date="2014-06" db="EMBL/GenBank/DDBJ databases">
        <title>Whole Genome Sequences of Three Symbiotic Endozoicomonas Bacteria.</title>
        <authorList>
            <person name="Neave M.J."/>
            <person name="Apprill A."/>
            <person name="Voolstra C.R."/>
        </authorList>
    </citation>
    <scope>NUCLEOTIDE SEQUENCE [LARGE SCALE GENOMIC DNA]</scope>
    <source>
        <strain evidence="18 19">DSM 22380</strain>
    </source>
</reference>
<evidence type="ECO:0000256" key="7">
    <source>
        <dbReference type="ARBA" id="ARBA00022670"/>
    </source>
</evidence>
<dbReference type="Gene3D" id="1.10.390.10">
    <property type="entry name" value="Neutral Protease Domain 2"/>
    <property type="match status" value="1"/>
</dbReference>
<dbReference type="InterPro" id="IPR024601">
    <property type="entry name" value="Peptidase_M1_pepN_C"/>
</dbReference>
<dbReference type="InterPro" id="IPR045357">
    <property type="entry name" value="Aminopeptidase_N-like_N"/>
</dbReference>
<accession>A0A081KDZ0</accession>
<keyword evidence="6 18" id="KW-0031">Aminopeptidase</keyword>
<comment type="function">
    <text evidence="12">Aminopeptidase N is involved in the degradation of intracellular peptides generated by protein breakdown during normal growth as well as in response to nutrient starvation.</text>
</comment>
<dbReference type="GO" id="GO:0008270">
    <property type="term" value="F:zinc ion binding"/>
    <property type="evidence" value="ECO:0007669"/>
    <property type="project" value="InterPro"/>
</dbReference>
<dbReference type="InterPro" id="IPR001930">
    <property type="entry name" value="Peptidase_M1"/>
</dbReference>
<evidence type="ECO:0000259" key="15">
    <source>
        <dbReference type="Pfam" id="PF11940"/>
    </source>
</evidence>
<evidence type="ECO:0000256" key="5">
    <source>
        <dbReference type="ARBA" id="ARBA00015611"/>
    </source>
</evidence>
<dbReference type="FunFam" id="2.60.40.1730:FF:000005">
    <property type="entry name" value="Aminopeptidase N"/>
    <property type="match status" value="1"/>
</dbReference>
<evidence type="ECO:0000256" key="12">
    <source>
        <dbReference type="ARBA" id="ARBA00059739"/>
    </source>
</evidence>
<dbReference type="PANTHER" id="PTHR46322">
    <property type="entry name" value="PUROMYCIN-SENSITIVE AMINOPEPTIDASE"/>
    <property type="match status" value="1"/>
</dbReference>
<evidence type="ECO:0000313" key="19">
    <source>
        <dbReference type="Proteomes" id="UP000027997"/>
    </source>
</evidence>
<feature type="domain" description="Aminopeptidase N-like N-terminal" evidence="17">
    <location>
        <begin position="113"/>
        <end position="196"/>
    </location>
</feature>
<evidence type="ECO:0000256" key="3">
    <source>
        <dbReference type="ARBA" id="ARBA00010136"/>
    </source>
</evidence>
<dbReference type="PANTHER" id="PTHR46322:SF1">
    <property type="entry name" value="PUROMYCIN-SENSITIVE AMINOPEPTIDASE"/>
    <property type="match status" value="1"/>
</dbReference>
<keyword evidence="7" id="KW-0645">Protease</keyword>
<dbReference type="InterPro" id="IPR027268">
    <property type="entry name" value="Peptidase_M4/M1_CTD_sf"/>
</dbReference>
<comment type="cofactor">
    <cofactor evidence="2">
        <name>Zn(2+)</name>
        <dbReference type="ChEBI" id="CHEBI:29105"/>
    </cofactor>
</comment>
<dbReference type="Gene3D" id="1.25.50.10">
    <property type="entry name" value="Peptidase M1, alanyl aminopeptidase, C-terminal domain"/>
    <property type="match status" value="1"/>
</dbReference>
<dbReference type="InterPro" id="IPR014782">
    <property type="entry name" value="Peptidase_M1_dom"/>
</dbReference>
<dbReference type="GO" id="GO:0008237">
    <property type="term" value="F:metallopeptidase activity"/>
    <property type="evidence" value="ECO:0007669"/>
    <property type="project" value="UniProtKB-UniRule"/>
</dbReference>
<dbReference type="InterPro" id="IPR012779">
    <property type="entry name" value="Peptidase_M1_pepN"/>
</dbReference>
<dbReference type="eggNOG" id="COG0308">
    <property type="taxonomic scope" value="Bacteria"/>
</dbReference>
<dbReference type="Pfam" id="PF01433">
    <property type="entry name" value="Peptidase_M1"/>
    <property type="match status" value="1"/>
</dbReference>
<comment type="caution">
    <text evidence="18">The sequence shown here is derived from an EMBL/GenBank/DDBJ whole genome shotgun (WGS) entry which is preliminary data.</text>
</comment>
<gene>
    <name evidence="18" type="primary">pepN</name>
    <name evidence="18" type="ORF">GV64_17980</name>
</gene>
<dbReference type="STRING" id="305900.GV64_17980"/>
<evidence type="ECO:0000259" key="17">
    <source>
        <dbReference type="Pfam" id="PF17900"/>
    </source>
</evidence>
<dbReference type="SUPFAM" id="SSF63737">
    <property type="entry name" value="Leukotriene A4 hydrolase N-terminal domain"/>
    <property type="match status" value="1"/>
</dbReference>
<comment type="catalytic activity">
    <reaction evidence="1">
        <text>Release of an N-terminal amino acid, Xaa-|-Yaa- from a peptide, amide or arylamide. Xaa is preferably Ala, but may be most amino acids including Pro (slow action). When a terminal hydrophobic residue is followed by a prolyl residue, the two may be released as an intact Xaa-Pro dipeptide.</text>
        <dbReference type="EC" id="3.4.11.2"/>
    </reaction>
</comment>
<dbReference type="NCBIfam" id="TIGR02414">
    <property type="entry name" value="pepN_proteo"/>
    <property type="match status" value="1"/>
</dbReference>
<evidence type="ECO:0000256" key="13">
    <source>
        <dbReference type="NCBIfam" id="TIGR02414"/>
    </source>
</evidence>
<dbReference type="CDD" id="cd09600">
    <property type="entry name" value="M1_APN"/>
    <property type="match status" value="1"/>
</dbReference>
<dbReference type="GO" id="GO:0016285">
    <property type="term" value="F:alanyl aminopeptidase activity"/>
    <property type="evidence" value="ECO:0007669"/>
    <property type="project" value="UniProtKB-EC"/>
</dbReference>
<dbReference type="AlphaFoldDB" id="A0A081KDZ0"/>
<evidence type="ECO:0000256" key="1">
    <source>
        <dbReference type="ARBA" id="ARBA00000098"/>
    </source>
</evidence>
<dbReference type="Pfam" id="PF11940">
    <property type="entry name" value="DUF3458"/>
    <property type="match status" value="1"/>
</dbReference>